<dbReference type="GO" id="GO:0043190">
    <property type="term" value="C:ATP-binding cassette (ABC) transporter complex"/>
    <property type="evidence" value="ECO:0007669"/>
    <property type="project" value="InterPro"/>
</dbReference>
<organism evidence="7 8">
    <name type="scientific">Pontibacillus yanchengensis Y32</name>
    <dbReference type="NCBI Taxonomy" id="1385514"/>
    <lineage>
        <taxon>Bacteria</taxon>
        <taxon>Bacillati</taxon>
        <taxon>Bacillota</taxon>
        <taxon>Bacilli</taxon>
        <taxon>Bacillales</taxon>
        <taxon>Bacillaceae</taxon>
        <taxon>Pontibacillus</taxon>
    </lineage>
</organism>
<feature type="transmembrane region" description="Helical" evidence="5">
    <location>
        <begin position="167"/>
        <end position="185"/>
    </location>
</feature>
<proteinExistence type="predicted"/>
<name>A0A0A2TS89_9BACI</name>
<evidence type="ECO:0000259" key="6">
    <source>
        <dbReference type="Pfam" id="PF01061"/>
    </source>
</evidence>
<dbReference type="RefSeq" id="WP_036820904.1">
    <property type="nucleotide sequence ID" value="NZ_AVBF01000037.1"/>
</dbReference>
<dbReference type="STRING" id="1385514.N782_13940"/>
<evidence type="ECO:0000256" key="2">
    <source>
        <dbReference type="ARBA" id="ARBA00022692"/>
    </source>
</evidence>
<dbReference type="PANTHER" id="PTHR43077">
    <property type="entry name" value="TRANSPORT PERMEASE YVFS-RELATED"/>
    <property type="match status" value="1"/>
</dbReference>
<reference evidence="7 8" key="1">
    <citation type="journal article" date="2015" name="Stand. Genomic Sci.">
        <title>High quality draft genome sequence of the moderately halophilic bacterium Pontibacillus yanchengensis Y32(T) and comparison among Pontibacillus genomes.</title>
        <authorList>
            <person name="Huang J."/>
            <person name="Qiao Z.X."/>
            <person name="Tang J.W."/>
            <person name="Wang G."/>
        </authorList>
    </citation>
    <scope>NUCLEOTIDE SEQUENCE [LARGE SCALE GENOMIC DNA]</scope>
    <source>
        <strain evidence="7 8">Y32</strain>
    </source>
</reference>
<dbReference type="AlphaFoldDB" id="A0A0A2TS89"/>
<feature type="transmembrane region" description="Helical" evidence="5">
    <location>
        <begin position="53"/>
        <end position="78"/>
    </location>
</feature>
<evidence type="ECO:0000313" key="8">
    <source>
        <dbReference type="Proteomes" id="UP000030147"/>
    </source>
</evidence>
<accession>A0A0A2TS89</accession>
<dbReference type="PANTHER" id="PTHR43077:SF11">
    <property type="entry name" value="TRANSPORT PERMEASE YVFS-RELATED"/>
    <property type="match status" value="1"/>
</dbReference>
<dbReference type="eggNOG" id="COG0842">
    <property type="taxonomic scope" value="Bacteria"/>
</dbReference>
<dbReference type="InterPro" id="IPR013525">
    <property type="entry name" value="ABC2_TM"/>
</dbReference>
<keyword evidence="2 5" id="KW-0812">Transmembrane</keyword>
<dbReference type="GO" id="GO:0140359">
    <property type="term" value="F:ABC-type transporter activity"/>
    <property type="evidence" value="ECO:0007669"/>
    <property type="project" value="InterPro"/>
</dbReference>
<feature type="transmembrane region" description="Helical" evidence="5">
    <location>
        <begin position="20"/>
        <end position="41"/>
    </location>
</feature>
<feature type="transmembrane region" description="Helical" evidence="5">
    <location>
        <begin position="217"/>
        <end position="238"/>
    </location>
</feature>
<feature type="domain" description="ABC-2 type transporter transmembrane" evidence="6">
    <location>
        <begin position="9"/>
        <end position="207"/>
    </location>
</feature>
<dbReference type="EMBL" id="AVBF01000037">
    <property type="protein sequence ID" value="KGP72130.1"/>
    <property type="molecule type" value="Genomic_DNA"/>
</dbReference>
<keyword evidence="8" id="KW-1185">Reference proteome</keyword>
<evidence type="ECO:0000256" key="1">
    <source>
        <dbReference type="ARBA" id="ARBA00004141"/>
    </source>
</evidence>
<comment type="caution">
    <text evidence="7">The sequence shown here is derived from an EMBL/GenBank/DDBJ whole genome shotgun (WGS) entry which is preliminary data.</text>
</comment>
<dbReference type="PIRSF" id="PIRSF006648">
    <property type="entry name" value="DrrB"/>
    <property type="match status" value="1"/>
</dbReference>
<protein>
    <submittedName>
        <fullName evidence="7">Antibiotic ABC transporter permease</fullName>
    </submittedName>
</protein>
<dbReference type="OrthoDB" id="63188at2"/>
<evidence type="ECO:0000256" key="4">
    <source>
        <dbReference type="ARBA" id="ARBA00023136"/>
    </source>
</evidence>
<evidence type="ECO:0000313" key="7">
    <source>
        <dbReference type="EMBL" id="KGP72130.1"/>
    </source>
</evidence>
<dbReference type="InterPro" id="IPR000412">
    <property type="entry name" value="ABC_2_transport"/>
</dbReference>
<feature type="transmembrane region" description="Helical" evidence="5">
    <location>
        <begin position="99"/>
        <end position="122"/>
    </location>
</feature>
<keyword evidence="3 5" id="KW-1133">Transmembrane helix</keyword>
<feature type="transmembrane region" description="Helical" evidence="5">
    <location>
        <begin position="134"/>
        <end position="155"/>
    </location>
</feature>
<sequence>MQIVYNTSKMEVIRMFRNRYFVFFSVLIPILFYAVFTATFGDNLPIAGTQWKAYFLMSMTCFSLMSASVQTFGIQFIYDQTQNWMDWLFTQPIKKWQYFLGRFVSQMVLNLVVIVVLFTAAGLWKNIDLSWLKWIQLTAWIWVGILPFLAMGAWLSVSKNVETASGIANIITLGLALTGGLWMPLEQMPELIQTVGEWMPSHLYAQGAWSLLAGDSISLMTISSYTGYFIVIITGALLTHRVVKKE</sequence>
<evidence type="ECO:0000256" key="3">
    <source>
        <dbReference type="ARBA" id="ARBA00022989"/>
    </source>
</evidence>
<dbReference type="Pfam" id="PF01061">
    <property type="entry name" value="ABC2_membrane"/>
    <property type="match status" value="1"/>
</dbReference>
<keyword evidence="4 5" id="KW-0472">Membrane</keyword>
<comment type="subcellular location">
    <subcellularLocation>
        <location evidence="1">Membrane</location>
        <topology evidence="1">Multi-pass membrane protein</topology>
    </subcellularLocation>
</comment>
<dbReference type="InterPro" id="IPR051328">
    <property type="entry name" value="T7SS_ABC-Transporter"/>
</dbReference>
<gene>
    <name evidence="7" type="ORF">N782_13940</name>
</gene>
<dbReference type="Proteomes" id="UP000030147">
    <property type="component" value="Unassembled WGS sequence"/>
</dbReference>
<evidence type="ECO:0000256" key="5">
    <source>
        <dbReference type="SAM" id="Phobius"/>
    </source>
</evidence>